<feature type="signal peptide" evidence="1">
    <location>
        <begin position="1"/>
        <end position="20"/>
    </location>
</feature>
<dbReference type="Gene3D" id="3.40.50.1820">
    <property type="entry name" value="alpha/beta hydrolase"/>
    <property type="match status" value="1"/>
</dbReference>
<evidence type="ECO:0000313" key="3">
    <source>
        <dbReference type="Proteomes" id="UP000214365"/>
    </source>
</evidence>
<dbReference type="SUPFAM" id="SSF53474">
    <property type="entry name" value="alpha/beta-Hydrolases"/>
    <property type="match status" value="1"/>
</dbReference>
<protein>
    <recommendedName>
        <fullName evidence="4">AB hydrolase-1 domain-containing protein</fullName>
    </recommendedName>
</protein>
<gene>
    <name evidence="2" type="ORF">UA08_00633</name>
</gene>
<dbReference type="PANTHER" id="PTHR37574">
    <property type="entry name" value="LIPASE B"/>
    <property type="match status" value="1"/>
</dbReference>
<reference evidence="2 3" key="1">
    <citation type="submission" date="2015-06" db="EMBL/GenBank/DDBJ databases">
        <title>Talaromyces atroroseus IBT 11181 draft genome.</title>
        <authorList>
            <person name="Rasmussen K.B."/>
            <person name="Rasmussen S."/>
            <person name="Petersen B."/>
            <person name="Sicheritz-Ponten T."/>
            <person name="Mortensen U.H."/>
            <person name="Thrane U."/>
        </authorList>
    </citation>
    <scope>NUCLEOTIDE SEQUENCE [LARGE SCALE GENOMIC DNA]</scope>
    <source>
        <strain evidence="2 3">IBT 11181</strain>
    </source>
</reference>
<name>A0A225AW72_TALAT</name>
<evidence type="ECO:0000256" key="1">
    <source>
        <dbReference type="SAM" id="SignalP"/>
    </source>
</evidence>
<keyword evidence="1" id="KW-0732">Signal</keyword>
<evidence type="ECO:0008006" key="4">
    <source>
        <dbReference type="Google" id="ProtNLM"/>
    </source>
</evidence>
<dbReference type="RefSeq" id="XP_020123984.1">
    <property type="nucleotide sequence ID" value="XM_020260461.1"/>
</dbReference>
<dbReference type="STRING" id="1441469.A0A225AW72"/>
<evidence type="ECO:0000313" key="2">
    <source>
        <dbReference type="EMBL" id="OKL63863.1"/>
    </source>
</evidence>
<dbReference type="EMBL" id="LFMY01000001">
    <property type="protein sequence ID" value="OKL63863.1"/>
    <property type="molecule type" value="Genomic_DNA"/>
</dbReference>
<feature type="chain" id="PRO_5012081652" description="AB hydrolase-1 domain-containing protein" evidence="1">
    <location>
        <begin position="21"/>
        <end position="360"/>
    </location>
</feature>
<dbReference type="GeneID" id="31000388"/>
<dbReference type="InterPro" id="IPR029058">
    <property type="entry name" value="AB_hydrolase_fold"/>
</dbReference>
<sequence>MASWRLLSTVLIAFAAILWALTEKKSDYEGLNNNVTVTGPDPAFLEDEKELSQAVFCPVPSTPQAKETVLLVHGTGMTPQINWEYTLVPPLIHDGFRPCYVAVPQRLLLDAQTSAEYISYAIKKLANESQISVVSWSAGALATQWTLTFYPETRSKVRRHIALGPDFHGSWSMIPLLYFNMFTEAVVQQVPWANFVTALARFGGNRALVPTTSIGSSTDLIVQPGFYGEAWPGFTDSWRLEGPQARNIDLFKLCAAKVLRQGGLPHIVSHDSLLWEPASHQIIFDALNNEETYLGSADSVTADHCRGDRADHLPPGSEAKHAAIMPELTRYASQMPSSGWPELPLRDYASSLERFKGAPA</sequence>
<keyword evidence="3" id="KW-1185">Reference proteome</keyword>
<accession>A0A225AW72</accession>
<dbReference type="AlphaFoldDB" id="A0A225AW72"/>
<proteinExistence type="predicted"/>
<dbReference type="PANTHER" id="PTHR37574:SF1">
    <property type="entry name" value="LIPASE B"/>
    <property type="match status" value="1"/>
</dbReference>
<dbReference type="OrthoDB" id="4605274at2759"/>
<comment type="caution">
    <text evidence="2">The sequence shown here is derived from an EMBL/GenBank/DDBJ whole genome shotgun (WGS) entry which is preliminary data.</text>
</comment>
<dbReference type="InterPro" id="IPR053228">
    <property type="entry name" value="Stereospecific_Lipase"/>
</dbReference>
<organism evidence="2 3">
    <name type="scientific">Talaromyces atroroseus</name>
    <dbReference type="NCBI Taxonomy" id="1441469"/>
    <lineage>
        <taxon>Eukaryota</taxon>
        <taxon>Fungi</taxon>
        <taxon>Dikarya</taxon>
        <taxon>Ascomycota</taxon>
        <taxon>Pezizomycotina</taxon>
        <taxon>Eurotiomycetes</taxon>
        <taxon>Eurotiomycetidae</taxon>
        <taxon>Eurotiales</taxon>
        <taxon>Trichocomaceae</taxon>
        <taxon>Talaromyces</taxon>
        <taxon>Talaromyces sect. Trachyspermi</taxon>
    </lineage>
</organism>
<dbReference type="Proteomes" id="UP000214365">
    <property type="component" value="Unassembled WGS sequence"/>
</dbReference>